<dbReference type="Proteomes" id="UP000027170">
    <property type="component" value="Unassembled WGS sequence"/>
</dbReference>
<dbReference type="EMBL" id="JFZV01000013">
    <property type="protein sequence ID" value="KDN14005.1"/>
    <property type="molecule type" value="Genomic_DNA"/>
</dbReference>
<evidence type="ECO:0000313" key="2">
    <source>
        <dbReference type="Proteomes" id="UP000027170"/>
    </source>
</evidence>
<comment type="caution">
    <text evidence="1">The sequence shown here is derived from an EMBL/GenBank/DDBJ whole genome shotgun (WGS) entry which is preliminary data.</text>
</comment>
<proteinExistence type="predicted"/>
<name>A0A836Z5P5_9NEIS</name>
<evidence type="ECO:0000313" key="1">
    <source>
        <dbReference type="EMBL" id="KDN14005.1"/>
    </source>
</evidence>
<accession>A0A836Z5P5</accession>
<gene>
    <name evidence="1" type="ORF">SALWKB29_1997</name>
</gene>
<protein>
    <submittedName>
        <fullName evidence="1">Uncharacterized protein</fullName>
    </submittedName>
</protein>
<sequence>MLKNKAILNVFSCLSLSQYFDLNDYFGLNLSMLLEFNIKYDFPFIGV</sequence>
<dbReference type="AlphaFoldDB" id="A0A836Z5P5"/>
<organism evidence="1 2">
    <name type="scientific">Snodgrassella communis</name>
    <dbReference type="NCBI Taxonomy" id="2946699"/>
    <lineage>
        <taxon>Bacteria</taxon>
        <taxon>Pseudomonadati</taxon>
        <taxon>Pseudomonadota</taxon>
        <taxon>Betaproteobacteria</taxon>
        <taxon>Neisseriales</taxon>
        <taxon>Neisseriaceae</taxon>
        <taxon>Snodgrassella</taxon>
    </lineage>
</organism>
<reference evidence="1 2" key="1">
    <citation type="submission" date="2014-03" db="EMBL/GenBank/DDBJ databases">
        <title>The genomes of two eusocial bee gut symbionts.</title>
        <authorList>
            <person name="Kwong W.K."/>
            <person name="Engel P."/>
            <person name="Koch H."/>
            <person name="Moran N.A."/>
        </authorList>
    </citation>
    <scope>NUCLEOTIDE SEQUENCE [LARGE SCALE GENOMIC DNA]</scope>
    <source>
        <strain evidence="2">wkB29</strain>
    </source>
</reference>
<keyword evidence="2" id="KW-1185">Reference proteome</keyword>